<name>A0A8J7KFG1_9ACTN</name>
<gene>
    <name evidence="1" type="ORF">IW245_002334</name>
</gene>
<keyword evidence="2" id="KW-1185">Reference proteome</keyword>
<protein>
    <submittedName>
        <fullName evidence="1">Uncharacterized protein</fullName>
    </submittedName>
</protein>
<dbReference type="EMBL" id="JADOUF010000001">
    <property type="protein sequence ID" value="MBG6136140.1"/>
    <property type="molecule type" value="Genomic_DNA"/>
</dbReference>
<organism evidence="1 2">
    <name type="scientific">Longispora fulva</name>
    <dbReference type="NCBI Taxonomy" id="619741"/>
    <lineage>
        <taxon>Bacteria</taxon>
        <taxon>Bacillati</taxon>
        <taxon>Actinomycetota</taxon>
        <taxon>Actinomycetes</taxon>
        <taxon>Micromonosporales</taxon>
        <taxon>Micromonosporaceae</taxon>
        <taxon>Longispora</taxon>
    </lineage>
</organism>
<evidence type="ECO:0000313" key="1">
    <source>
        <dbReference type="EMBL" id="MBG6136140.1"/>
    </source>
</evidence>
<reference evidence="1" key="1">
    <citation type="submission" date="2020-11" db="EMBL/GenBank/DDBJ databases">
        <title>Sequencing the genomes of 1000 actinobacteria strains.</title>
        <authorList>
            <person name="Klenk H.-P."/>
        </authorList>
    </citation>
    <scope>NUCLEOTIDE SEQUENCE</scope>
    <source>
        <strain evidence="1">DSM 45356</strain>
    </source>
</reference>
<sequence length="209" mass="22761">MARKIAYRVIDAAEAEQRFSLAGQVGFPYFGGKRRQEIRLYEDGWHVPGDLVSDFDYEGLPYHIIVDGDLTVGGDLGWTTFEHAAFLLVVGDLRARVVVLDGMPSAPELVVGGDLVVEYGVLGDMSGPRGGRLIVGGATRTPVVVAIEDFTMDFRRAPEALVIGDAGNFTGPFEVAAFHDVLHPQLLDGDEPYRTRIRDGLTEGTSILR</sequence>
<comment type="caution">
    <text evidence="1">The sequence shown here is derived from an EMBL/GenBank/DDBJ whole genome shotgun (WGS) entry which is preliminary data.</text>
</comment>
<dbReference type="Proteomes" id="UP000622552">
    <property type="component" value="Unassembled WGS sequence"/>
</dbReference>
<dbReference type="AlphaFoldDB" id="A0A8J7KFG1"/>
<accession>A0A8J7KFG1</accession>
<evidence type="ECO:0000313" key="2">
    <source>
        <dbReference type="Proteomes" id="UP000622552"/>
    </source>
</evidence>
<proteinExistence type="predicted"/>
<dbReference type="RefSeq" id="WP_197003163.1">
    <property type="nucleotide sequence ID" value="NZ_BONS01000038.1"/>
</dbReference>